<dbReference type="EMBL" id="HACG01022017">
    <property type="protein sequence ID" value="CEK68882.1"/>
    <property type="molecule type" value="Transcribed_RNA"/>
</dbReference>
<protein>
    <submittedName>
        <fullName evidence="1">Uncharacterized protein</fullName>
    </submittedName>
</protein>
<dbReference type="AlphaFoldDB" id="A0A0B6ZKD9"/>
<sequence>LLMGFNYMIIPIVNHPKLAKTIIHNQYILMWKKHIDMGDRNDPIHHIQRHQQTPENQPLKIAEASIQTVLSA</sequence>
<evidence type="ECO:0000313" key="1">
    <source>
        <dbReference type="EMBL" id="CEK68882.1"/>
    </source>
</evidence>
<organism evidence="1">
    <name type="scientific">Arion vulgaris</name>
    <dbReference type="NCBI Taxonomy" id="1028688"/>
    <lineage>
        <taxon>Eukaryota</taxon>
        <taxon>Metazoa</taxon>
        <taxon>Spiralia</taxon>
        <taxon>Lophotrochozoa</taxon>
        <taxon>Mollusca</taxon>
        <taxon>Gastropoda</taxon>
        <taxon>Heterobranchia</taxon>
        <taxon>Euthyneura</taxon>
        <taxon>Panpulmonata</taxon>
        <taxon>Eupulmonata</taxon>
        <taxon>Stylommatophora</taxon>
        <taxon>Helicina</taxon>
        <taxon>Arionoidea</taxon>
        <taxon>Arionidae</taxon>
        <taxon>Arion</taxon>
    </lineage>
</organism>
<proteinExistence type="predicted"/>
<reference evidence="1" key="1">
    <citation type="submission" date="2014-12" db="EMBL/GenBank/DDBJ databases">
        <title>Insight into the proteome of Arion vulgaris.</title>
        <authorList>
            <person name="Aradska J."/>
            <person name="Bulat T."/>
            <person name="Smidak R."/>
            <person name="Sarate P."/>
            <person name="Gangsoo J."/>
            <person name="Sialana F."/>
            <person name="Bilban M."/>
            <person name="Lubec G."/>
        </authorList>
    </citation>
    <scope>NUCLEOTIDE SEQUENCE</scope>
    <source>
        <tissue evidence="1">Skin</tissue>
    </source>
</reference>
<gene>
    <name evidence="1" type="primary">ORF68084</name>
</gene>
<name>A0A0B6ZKD9_9EUPU</name>
<accession>A0A0B6ZKD9</accession>
<feature type="non-terminal residue" evidence="1">
    <location>
        <position position="1"/>
    </location>
</feature>